<dbReference type="AlphaFoldDB" id="A0A0V1EBI3"/>
<accession>A0A0V1EBI3</accession>
<dbReference type="EMBL" id="JYDR01000064">
    <property type="protein sequence ID" value="KRY70984.1"/>
    <property type="molecule type" value="Genomic_DNA"/>
</dbReference>
<evidence type="ECO:0000313" key="3">
    <source>
        <dbReference type="Proteomes" id="UP000054632"/>
    </source>
</evidence>
<proteinExistence type="predicted"/>
<comment type="caution">
    <text evidence="2">The sequence shown here is derived from an EMBL/GenBank/DDBJ whole genome shotgun (WGS) entry which is preliminary data.</text>
</comment>
<organism evidence="2 3">
    <name type="scientific">Trichinella pseudospiralis</name>
    <name type="common">Parasitic roundworm</name>
    <dbReference type="NCBI Taxonomy" id="6337"/>
    <lineage>
        <taxon>Eukaryota</taxon>
        <taxon>Metazoa</taxon>
        <taxon>Ecdysozoa</taxon>
        <taxon>Nematoda</taxon>
        <taxon>Enoplea</taxon>
        <taxon>Dorylaimia</taxon>
        <taxon>Trichinellida</taxon>
        <taxon>Trichinellidae</taxon>
        <taxon>Trichinella</taxon>
    </lineage>
</organism>
<evidence type="ECO:0000313" key="2">
    <source>
        <dbReference type="EMBL" id="KRY70984.1"/>
    </source>
</evidence>
<evidence type="ECO:0000256" key="1">
    <source>
        <dbReference type="SAM" id="Phobius"/>
    </source>
</evidence>
<feature type="transmembrane region" description="Helical" evidence="1">
    <location>
        <begin position="41"/>
        <end position="61"/>
    </location>
</feature>
<keyword evidence="1" id="KW-1133">Transmembrane helix</keyword>
<dbReference type="Proteomes" id="UP000054632">
    <property type="component" value="Unassembled WGS sequence"/>
</dbReference>
<keyword evidence="1" id="KW-0812">Transmembrane</keyword>
<sequence length="72" mass="7759">MKAEVWTRSDMSGLVDQSGLSVWNSGNGAAVNQPPIRSATFPFTLILLSFLTLALISPNLVKSSSLLLYCET</sequence>
<name>A0A0V1EBI3_TRIPS</name>
<protein>
    <submittedName>
        <fullName evidence="2">Uncharacterized protein</fullName>
    </submittedName>
</protein>
<reference evidence="2 3" key="1">
    <citation type="submission" date="2015-01" db="EMBL/GenBank/DDBJ databases">
        <title>Evolution of Trichinella species and genotypes.</title>
        <authorList>
            <person name="Korhonen P.K."/>
            <person name="Edoardo P."/>
            <person name="Giuseppe L.R."/>
            <person name="Gasser R.B."/>
        </authorList>
    </citation>
    <scope>NUCLEOTIDE SEQUENCE [LARGE SCALE GENOMIC DNA]</scope>
    <source>
        <strain evidence="2">ISS13</strain>
    </source>
</reference>
<gene>
    <name evidence="2" type="ORF">T4A_4739</name>
</gene>
<keyword evidence="1" id="KW-0472">Membrane</keyword>